<keyword evidence="10 11" id="KW-0804">Transcription</keyword>
<keyword evidence="6 11" id="KW-0411">Iron-sulfur</keyword>
<keyword evidence="7 11" id="KW-0805">Transcription regulation</keyword>
<comment type="subcellular location">
    <subcellularLocation>
        <location evidence="1 11">Cytoplasm</location>
    </subcellularLocation>
</comment>
<dbReference type="EMBL" id="JBBEGM010000017">
    <property type="protein sequence ID" value="MEJ2865312.1"/>
    <property type="molecule type" value="Genomic_DNA"/>
</dbReference>
<keyword evidence="15" id="KW-1185">Reference proteome</keyword>
<dbReference type="InterPro" id="IPR034768">
    <property type="entry name" value="4FE4S_WBL"/>
</dbReference>
<comment type="PTM">
    <text evidence="11">The Fe-S cluster can be nitrosylated by nitric oxide (NO).</text>
</comment>
<comment type="caution">
    <text evidence="14">The sequence shown here is derived from an EMBL/GenBank/DDBJ whole genome shotgun (WGS) entry which is preliminary data.</text>
</comment>
<gene>
    <name evidence="11" type="primary">whiB</name>
    <name evidence="14" type="ORF">WCD58_29415</name>
</gene>
<feature type="binding site" evidence="11">
    <location>
        <position position="12"/>
    </location>
    <ligand>
        <name>[4Fe-4S] cluster</name>
        <dbReference type="ChEBI" id="CHEBI:49883"/>
    </ligand>
</feature>
<dbReference type="PANTHER" id="PTHR38839">
    <property type="entry name" value="TRANSCRIPTIONAL REGULATOR WHID-RELATED"/>
    <property type="match status" value="1"/>
</dbReference>
<evidence type="ECO:0000256" key="12">
    <source>
        <dbReference type="SAM" id="MobiDB-lite"/>
    </source>
</evidence>
<evidence type="ECO:0000256" key="2">
    <source>
        <dbReference type="ARBA" id="ARBA00006597"/>
    </source>
</evidence>
<organism evidence="14 15">
    <name type="scientific">Actinomycetospora flava</name>
    <dbReference type="NCBI Taxonomy" id="3129232"/>
    <lineage>
        <taxon>Bacteria</taxon>
        <taxon>Bacillati</taxon>
        <taxon>Actinomycetota</taxon>
        <taxon>Actinomycetes</taxon>
        <taxon>Pseudonocardiales</taxon>
        <taxon>Pseudonocardiaceae</taxon>
        <taxon>Actinomycetospora</taxon>
    </lineage>
</organism>
<keyword evidence="3 11" id="KW-0004">4Fe-4S</keyword>
<evidence type="ECO:0000256" key="11">
    <source>
        <dbReference type="HAMAP-Rule" id="MF_01479"/>
    </source>
</evidence>
<comment type="function">
    <text evidence="11">Acts as a transcriptional regulator. Probably redox-responsive. The apo- but not holo-form probably binds DNA.</text>
</comment>
<feature type="region of interest" description="Disordered" evidence="12">
    <location>
        <begin position="128"/>
        <end position="149"/>
    </location>
</feature>
<keyword evidence="11" id="KW-0963">Cytoplasm</keyword>
<feature type="binding site" evidence="11">
    <location>
        <position position="56"/>
    </location>
    <ligand>
        <name>[4Fe-4S] cluster</name>
        <dbReference type="ChEBI" id="CHEBI:49883"/>
    </ligand>
</feature>
<dbReference type="InterPro" id="IPR003482">
    <property type="entry name" value="Whib"/>
</dbReference>
<name>A0ABU8MFB3_9PSEU</name>
<evidence type="ECO:0000259" key="13">
    <source>
        <dbReference type="PROSITE" id="PS51674"/>
    </source>
</evidence>
<feature type="binding site" evidence="11">
    <location>
        <position position="53"/>
    </location>
    <ligand>
        <name>[4Fe-4S] cluster</name>
        <dbReference type="ChEBI" id="CHEBI:49883"/>
    </ligand>
</feature>
<comment type="similarity">
    <text evidence="2 11">Belongs to the WhiB family.</text>
</comment>
<dbReference type="Proteomes" id="UP001369736">
    <property type="component" value="Unassembled WGS sequence"/>
</dbReference>
<dbReference type="HAMAP" id="MF_01479">
    <property type="entry name" value="WhiB"/>
    <property type="match status" value="1"/>
</dbReference>
<accession>A0ABU8MFB3</accession>
<evidence type="ECO:0000256" key="1">
    <source>
        <dbReference type="ARBA" id="ARBA00004496"/>
    </source>
</evidence>
<evidence type="ECO:0000313" key="14">
    <source>
        <dbReference type="EMBL" id="MEJ2865312.1"/>
    </source>
</evidence>
<keyword evidence="5 11" id="KW-0408">Iron</keyword>
<evidence type="ECO:0000256" key="4">
    <source>
        <dbReference type="ARBA" id="ARBA00022723"/>
    </source>
</evidence>
<feature type="domain" description="4Fe-4S Wbl-type" evidence="13">
    <location>
        <begin position="11"/>
        <end position="85"/>
    </location>
</feature>
<dbReference type="RefSeq" id="WP_337706687.1">
    <property type="nucleotide sequence ID" value="NZ_JBBEGM010000017.1"/>
</dbReference>
<evidence type="ECO:0000256" key="7">
    <source>
        <dbReference type="ARBA" id="ARBA00023015"/>
    </source>
</evidence>
<reference evidence="14 15" key="1">
    <citation type="submission" date="2024-03" db="EMBL/GenBank/DDBJ databases">
        <title>Actinomycetospora sp. OC33-EN07, a novel actinomycete isolated from wild orchid (Aerides multiflora).</title>
        <authorList>
            <person name="Suriyachadkun C."/>
        </authorList>
    </citation>
    <scope>NUCLEOTIDE SEQUENCE [LARGE SCALE GENOMIC DNA]</scope>
    <source>
        <strain evidence="14 15">OC33-EN07</strain>
    </source>
</reference>
<protein>
    <recommendedName>
        <fullName evidence="11">Transcriptional regulator WhiB</fullName>
    </recommendedName>
</protein>
<evidence type="ECO:0000256" key="10">
    <source>
        <dbReference type="ARBA" id="ARBA00023163"/>
    </source>
</evidence>
<evidence type="ECO:0000256" key="9">
    <source>
        <dbReference type="ARBA" id="ARBA00023157"/>
    </source>
</evidence>
<proteinExistence type="inferred from homology"/>
<feature type="region of interest" description="Disordered" evidence="12">
    <location>
        <begin position="75"/>
        <end position="97"/>
    </location>
</feature>
<evidence type="ECO:0000256" key="3">
    <source>
        <dbReference type="ARBA" id="ARBA00022485"/>
    </source>
</evidence>
<evidence type="ECO:0000256" key="5">
    <source>
        <dbReference type="ARBA" id="ARBA00023004"/>
    </source>
</evidence>
<comment type="cofactor">
    <cofactor evidence="11">
        <name>[4Fe-4S] cluster</name>
        <dbReference type="ChEBI" id="CHEBI:49883"/>
    </cofactor>
    <text evidence="11">Binds 1 [4Fe-4S] cluster per subunit. Following nitrosylation of the [4Fe-4S] cluster binds 1 [4Fe-8(NO)] cluster per subunit.</text>
</comment>
<feature type="binding site" evidence="11">
    <location>
        <position position="62"/>
    </location>
    <ligand>
        <name>[4Fe-4S] cluster</name>
        <dbReference type="ChEBI" id="CHEBI:49883"/>
    </ligand>
</feature>
<evidence type="ECO:0000256" key="6">
    <source>
        <dbReference type="ARBA" id="ARBA00023014"/>
    </source>
</evidence>
<sequence length="149" mass="16380">MTDTNWQAWAACRGVDPELFFPETTDQAPDEALDDARGESLVGRQVETAKAVCRGCPVQEPCLVEALERLPHGIAGGMTEHERREVRAHRVRPSERKPRWRALLEAGSSPPEVAAEYGVSARTIARWAARPHFESSPQPSTGARGGGRR</sequence>
<keyword evidence="8 11" id="KW-0238">DNA-binding</keyword>
<dbReference type="Pfam" id="PF02467">
    <property type="entry name" value="Whib"/>
    <property type="match status" value="1"/>
</dbReference>
<dbReference type="PROSITE" id="PS51674">
    <property type="entry name" value="4FE4S_WBL"/>
    <property type="match status" value="1"/>
</dbReference>
<evidence type="ECO:0000256" key="8">
    <source>
        <dbReference type="ARBA" id="ARBA00023125"/>
    </source>
</evidence>
<comment type="PTM">
    <text evidence="11">Upon Fe-S cluster removal intramolecular disulfide bonds are formed.</text>
</comment>
<keyword evidence="4 11" id="KW-0479">Metal-binding</keyword>
<evidence type="ECO:0000313" key="15">
    <source>
        <dbReference type="Proteomes" id="UP001369736"/>
    </source>
</evidence>
<keyword evidence="9 11" id="KW-1015">Disulfide bond</keyword>